<keyword evidence="1" id="KW-1133">Transmembrane helix</keyword>
<feature type="transmembrane region" description="Helical" evidence="1">
    <location>
        <begin position="94"/>
        <end position="117"/>
    </location>
</feature>
<name>A0A813IDS2_POLGL</name>
<comment type="caution">
    <text evidence="2">The sequence shown here is derived from an EMBL/GenBank/DDBJ whole genome shotgun (WGS) entry which is preliminary data.</text>
</comment>
<gene>
    <name evidence="2" type="ORF">PGLA2088_LOCUS7266</name>
</gene>
<dbReference type="Proteomes" id="UP000626109">
    <property type="component" value="Unassembled WGS sequence"/>
</dbReference>
<sequence>DRLETSLYKFGNLTDNLINTKEDYNASLHAAAGSCTDSNPLAKKLVTSLAGALDSSLEEVHIVLHVIKDCLTTTIELLDLFQTTRVTPFFRMVLWIPTIPAFLVVLQSVFILVTWKIGKIPLGLEKRGVIIVSGLVMLFSAVLASLSLYSSILMTGYCINVDANLIDTARRTNFSSMVEEKYDLDAVIQHTARYYLAGTSVNPLATSLQNLQAALRTISIFYDKFQWVIDLVFASCSGYKAMDPSKV</sequence>
<protein>
    <submittedName>
        <fullName evidence="2">Uncharacterized protein</fullName>
    </submittedName>
</protein>
<feature type="non-terminal residue" evidence="2">
    <location>
        <position position="247"/>
    </location>
</feature>
<feature type="non-terminal residue" evidence="2">
    <location>
        <position position="1"/>
    </location>
</feature>
<keyword evidence="1" id="KW-0812">Transmembrane</keyword>
<evidence type="ECO:0000313" key="3">
    <source>
        <dbReference type="Proteomes" id="UP000626109"/>
    </source>
</evidence>
<accession>A0A813IDS2</accession>
<keyword evidence="1" id="KW-0472">Membrane</keyword>
<evidence type="ECO:0000313" key="2">
    <source>
        <dbReference type="EMBL" id="CAE8649260.1"/>
    </source>
</evidence>
<reference evidence="2" key="1">
    <citation type="submission" date="2021-02" db="EMBL/GenBank/DDBJ databases">
        <authorList>
            <person name="Dougan E. K."/>
            <person name="Rhodes N."/>
            <person name="Thang M."/>
            <person name="Chan C."/>
        </authorList>
    </citation>
    <scope>NUCLEOTIDE SEQUENCE</scope>
</reference>
<evidence type="ECO:0000256" key="1">
    <source>
        <dbReference type="SAM" id="Phobius"/>
    </source>
</evidence>
<dbReference type="AlphaFoldDB" id="A0A813IDS2"/>
<proteinExistence type="predicted"/>
<organism evidence="2 3">
    <name type="scientific">Polarella glacialis</name>
    <name type="common">Dinoflagellate</name>
    <dbReference type="NCBI Taxonomy" id="89957"/>
    <lineage>
        <taxon>Eukaryota</taxon>
        <taxon>Sar</taxon>
        <taxon>Alveolata</taxon>
        <taxon>Dinophyceae</taxon>
        <taxon>Suessiales</taxon>
        <taxon>Suessiaceae</taxon>
        <taxon>Polarella</taxon>
    </lineage>
</organism>
<feature type="transmembrane region" description="Helical" evidence="1">
    <location>
        <begin position="129"/>
        <end position="149"/>
    </location>
</feature>
<dbReference type="EMBL" id="CAJNNW010007446">
    <property type="protein sequence ID" value="CAE8649260.1"/>
    <property type="molecule type" value="Genomic_DNA"/>
</dbReference>